<dbReference type="Pfam" id="PF07714">
    <property type="entry name" value="PK_Tyr_Ser-Thr"/>
    <property type="match status" value="1"/>
</dbReference>
<dbReference type="SMART" id="SM00219">
    <property type="entry name" value="TyrKc"/>
    <property type="match status" value="1"/>
</dbReference>
<name>A0A151SVA9_CAJCA</name>
<keyword evidence="3" id="KW-1185">Reference proteome</keyword>
<dbReference type="GO" id="GO:0005524">
    <property type="term" value="F:ATP binding"/>
    <property type="evidence" value="ECO:0007669"/>
    <property type="project" value="InterPro"/>
</dbReference>
<dbReference type="SUPFAM" id="SSF56112">
    <property type="entry name" value="Protein kinase-like (PK-like)"/>
    <property type="match status" value="1"/>
</dbReference>
<dbReference type="Gene3D" id="1.10.510.10">
    <property type="entry name" value="Transferase(Phosphotransferase) domain 1"/>
    <property type="match status" value="1"/>
</dbReference>
<proteinExistence type="predicted"/>
<feature type="domain" description="Protein kinase" evidence="1">
    <location>
        <begin position="1"/>
        <end position="195"/>
    </location>
</feature>
<dbReference type="Gramene" id="C.cajan_13739.t">
    <property type="protein sequence ID" value="C.cajan_13739.t"/>
    <property type="gene ID" value="C.cajan_13739"/>
</dbReference>
<gene>
    <name evidence="2" type="ORF">KK1_014161</name>
</gene>
<dbReference type="OMA" id="TAFCKNY"/>
<dbReference type="GO" id="GO:0004713">
    <property type="term" value="F:protein tyrosine kinase activity"/>
    <property type="evidence" value="ECO:0007669"/>
    <property type="project" value="InterPro"/>
</dbReference>
<keyword evidence="2" id="KW-0808">Transferase</keyword>
<organism evidence="2 3">
    <name type="scientific">Cajanus cajan</name>
    <name type="common">Pigeon pea</name>
    <name type="synonym">Cajanus indicus</name>
    <dbReference type="NCBI Taxonomy" id="3821"/>
    <lineage>
        <taxon>Eukaryota</taxon>
        <taxon>Viridiplantae</taxon>
        <taxon>Streptophyta</taxon>
        <taxon>Embryophyta</taxon>
        <taxon>Tracheophyta</taxon>
        <taxon>Spermatophyta</taxon>
        <taxon>Magnoliopsida</taxon>
        <taxon>eudicotyledons</taxon>
        <taxon>Gunneridae</taxon>
        <taxon>Pentapetalae</taxon>
        <taxon>rosids</taxon>
        <taxon>fabids</taxon>
        <taxon>Fabales</taxon>
        <taxon>Fabaceae</taxon>
        <taxon>Papilionoideae</taxon>
        <taxon>50 kb inversion clade</taxon>
        <taxon>NPAAA clade</taxon>
        <taxon>indigoferoid/millettioid clade</taxon>
        <taxon>Phaseoleae</taxon>
        <taxon>Cajanus</taxon>
    </lineage>
</organism>
<dbReference type="EMBL" id="CM003612">
    <property type="protein sequence ID" value="KYP58740.1"/>
    <property type="molecule type" value="Genomic_DNA"/>
</dbReference>
<evidence type="ECO:0000313" key="3">
    <source>
        <dbReference type="Proteomes" id="UP000075243"/>
    </source>
</evidence>
<dbReference type="STRING" id="3821.A0A151SVA9"/>
<sequence length="195" mass="21588">MDVVGKLKHPNIVRLRAYYYAKEEKLLVYDYLPNGSLHNLLHGNRGPGRIPLDWTKRISLVLGTAKGLARIHAEYNTSKIPHKNVKASNVLLDKNKVACVLDIGLLLLLNLVYAIARLGASEQVEVKRLSQEADVYTFGVLVLEVAMGSAVGAGWHGSSNVGEVSAVKEEVFDEELLRYKNIKEELVAMDLPTVQ</sequence>
<dbReference type="Proteomes" id="UP000075243">
    <property type="component" value="Chromosome 10"/>
</dbReference>
<dbReference type="AlphaFoldDB" id="A0A151SVA9"/>
<dbReference type="PROSITE" id="PS50011">
    <property type="entry name" value="PROTEIN_KINASE_DOM"/>
    <property type="match status" value="1"/>
</dbReference>
<dbReference type="InterPro" id="IPR046959">
    <property type="entry name" value="PRK1-6/SRF4-like"/>
</dbReference>
<dbReference type="PANTHER" id="PTHR48007:SF4">
    <property type="entry name" value="LEUCINE-RICH REPEAT RECEPTOR-LIKE PROTEIN KINASE PXC1"/>
    <property type="match status" value="1"/>
</dbReference>
<dbReference type="InterPro" id="IPR001245">
    <property type="entry name" value="Ser-Thr/Tyr_kinase_cat_dom"/>
</dbReference>
<protein>
    <submittedName>
        <fullName evidence="2">Inactive receptor kinase At2g26730 family</fullName>
    </submittedName>
</protein>
<keyword evidence="2" id="KW-0675">Receptor</keyword>
<dbReference type="PANTHER" id="PTHR48007">
    <property type="entry name" value="LEUCINE-RICH REPEAT RECEPTOR-LIKE PROTEIN KINASE PXC1"/>
    <property type="match status" value="1"/>
</dbReference>
<accession>A0A151SVA9</accession>
<dbReference type="InterPro" id="IPR011009">
    <property type="entry name" value="Kinase-like_dom_sf"/>
</dbReference>
<dbReference type="InterPro" id="IPR000719">
    <property type="entry name" value="Prot_kinase_dom"/>
</dbReference>
<reference evidence="2 3" key="1">
    <citation type="journal article" date="2012" name="Nat. Biotechnol.">
        <title>Draft genome sequence of pigeonpea (Cajanus cajan), an orphan legume crop of resource-poor farmers.</title>
        <authorList>
            <person name="Varshney R.K."/>
            <person name="Chen W."/>
            <person name="Li Y."/>
            <person name="Bharti A.K."/>
            <person name="Saxena R.K."/>
            <person name="Schlueter J.A."/>
            <person name="Donoghue M.T."/>
            <person name="Azam S."/>
            <person name="Fan G."/>
            <person name="Whaley A.M."/>
            <person name="Farmer A.D."/>
            <person name="Sheridan J."/>
            <person name="Iwata A."/>
            <person name="Tuteja R."/>
            <person name="Penmetsa R.V."/>
            <person name="Wu W."/>
            <person name="Upadhyaya H.D."/>
            <person name="Yang S.P."/>
            <person name="Shah T."/>
            <person name="Saxena K.B."/>
            <person name="Michael T."/>
            <person name="McCombie W.R."/>
            <person name="Yang B."/>
            <person name="Zhang G."/>
            <person name="Yang H."/>
            <person name="Wang J."/>
            <person name="Spillane C."/>
            <person name="Cook D.R."/>
            <person name="May G.D."/>
            <person name="Xu X."/>
            <person name="Jackson S.A."/>
        </authorList>
    </citation>
    <scope>NUCLEOTIDE SEQUENCE [LARGE SCALE GENOMIC DNA]</scope>
    <source>
        <strain evidence="3">cv. Asha</strain>
    </source>
</reference>
<evidence type="ECO:0000259" key="1">
    <source>
        <dbReference type="PROSITE" id="PS50011"/>
    </source>
</evidence>
<evidence type="ECO:0000313" key="2">
    <source>
        <dbReference type="EMBL" id="KYP58740.1"/>
    </source>
</evidence>
<dbReference type="InterPro" id="IPR020635">
    <property type="entry name" value="Tyr_kinase_cat_dom"/>
</dbReference>
<keyword evidence="2" id="KW-0418">Kinase</keyword>